<dbReference type="EMBL" id="GBRH01174330">
    <property type="protein sequence ID" value="JAE23566.1"/>
    <property type="molecule type" value="Transcribed_RNA"/>
</dbReference>
<proteinExistence type="predicted"/>
<dbReference type="AlphaFoldDB" id="A0A0A9GLZ3"/>
<sequence length="34" mass="3728">MAEDSMVQGDRRDGSWVGEVAMGLEKSRSRAGCR</sequence>
<reference evidence="2" key="1">
    <citation type="submission" date="2014-09" db="EMBL/GenBank/DDBJ databases">
        <authorList>
            <person name="Magalhaes I.L.F."/>
            <person name="Oliveira U."/>
            <person name="Santos F.R."/>
            <person name="Vidigal T.H.D.A."/>
            <person name="Brescovit A.D."/>
            <person name="Santos A.J."/>
        </authorList>
    </citation>
    <scope>NUCLEOTIDE SEQUENCE</scope>
    <source>
        <tissue evidence="2">Shoot tissue taken approximately 20 cm above the soil surface</tissue>
    </source>
</reference>
<evidence type="ECO:0000313" key="2">
    <source>
        <dbReference type="EMBL" id="JAE23566.1"/>
    </source>
</evidence>
<evidence type="ECO:0000256" key="1">
    <source>
        <dbReference type="SAM" id="MobiDB-lite"/>
    </source>
</evidence>
<protein>
    <submittedName>
        <fullName evidence="2">Uncharacterized protein</fullName>
    </submittedName>
</protein>
<accession>A0A0A9GLZ3</accession>
<organism evidence="2">
    <name type="scientific">Arundo donax</name>
    <name type="common">Giant reed</name>
    <name type="synonym">Donax arundinaceus</name>
    <dbReference type="NCBI Taxonomy" id="35708"/>
    <lineage>
        <taxon>Eukaryota</taxon>
        <taxon>Viridiplantae</taxon>
        <taxon>Streptophyta</taxon>
        <taxon>Embryophyta</taxon>
        <taxon>Tracheophyta</taxon>
        <taxon>Spermatophyta</taxon>
        <taxon>Magnoliopsida</taxon>
        <taxon>Liliopsida</taxon>
        <taxon>Poales</taxon>
        <taxon>Poaceae</taxon>
        <taxon>PACMAD clade</taxon>
        <taxon>Arundinoideae</taxon>
        <taxon>Arundineae</taxon>
        <taxon>Arundo</taxon>
    </lineage>
</organism>
<reference evidence="2" key="2">
    <citation type="journal article" date="2015" name="Data Brief">
        <title>Shoot transcriptome of the giant reed, Arundo donax.</title>
        <authorList>
            <person name="Barrero R.A."/>
            <person name="Guerrero F.D."/>
            <person name="Moolhuijzen P."/>
            <person name="Goolsby J.A."/>
            <person name="Tidwell J."/>
            <person name="Bellgard S.E."/>
            <person name="Bellgard M.I."/>
        </authorList>
    </citation>
    <scope>NUCLEOTIDE SEQUENCE</scope>
    <source>
        <tissue evidence="2">Shoot tissue taken approximately 20 cm above the soil surface</tissue>
    </source>
</reference>
<feature type="region of interest" description="Disordered" evidence="1">
    <location>
        <begin position="1"/>
        <end position="34"/>
    </location>
</feature>
<name>A0A0A9GLZ3_ARUDO</name>